<organism evidence="1 2">
    <name type="scientific">Globodera pallida</name>
    <name type="common">Potato cyst nematode worm</name>
    <name type="synonym">Heterodera pallida</name>
    <dbReference type="NCBI Taxonomy" id="36090"/>
    <lineage>
        <taxon>Eukaryota</taxon>
        <taxon>Metazoa</taxon>
        <taxon>Ecdysozoa</taxon>
        <taxon>Nematoda</taxon>
        <taxon>Chromadorea</taxon>
        <taxon>Rhabditida</taxon>
        <taxon>Tylenchina</taxon>
        <taxon>Tylenchomorpha</taxon>
        <taxon>Tylenchoidea</taxon>
        <taxon>Heteroderidae</taxon>
        <taxon>Heteroderinae</taxon>
        <taxon>Globodera</taxon>
    </lineage>
</organism>
<reference evidence="2" key="3">
    <citation type="submission" date="2016-06" db="UniProtKB">
        <authorList>
            <consortium name="WormBaseParasite"/>
        </authorList>
    </citation>
    <scope>IDENTIFICATION</scope>
</reference>
<reference evidence="1" key="2">
    <citation type="submission" date="2014-05" db="EMBL/GenBank/DDBJ databases">
        <title>The genome and life-stage specific transcriptomes of Globodera pallida elucidate key aspects of plant parasitism by a cyst nematode.</title>
        <authorList>
            <person name="Cotton J.A."/>
            <person name="Lilley C.J."/>
            <person name="Jones L.M."/>
            <person name="Kikuchi T."/>
            <person name="Reid A.J."/>
            <person name="Thorpe P."/>
            <person name="Tsai I.J."/>
            <person name="Beasley H."/>
            <person name="Blok V."/>
            <person name="Cock P.J.A."/>
            <person name="Van den Akker S.E."/>
            <person name="Holroyd N."/>
            <person name="Hunt M."/>
            <person name="Mantelin S."/>
            <person name="Naghra H."/>
            <person name="Pain A."/>
            <person name="Palomares-Rius J.E."/>
            <person name="Zarowiecki M."/>
            <person name="Berriman M."/>
            <person name="Jones J.T."/>
            <person name="Urwin P.E."/>
        </authorList>
    </citation>
    <scope>NUCLEOTIDE SEQUENCE [LARGE SCALE GENOMIC DNA]</scope>
    <source>
        <strain evidence="1">Lindley</strain>
    </source>
</reference>
<dbReference type="WBParaSite" id="GPLIN_000738100">
    <property type="protein sequence ID" value="GPLIN_000738100"/>
    <property type="gene ID" value="GPLIN_000738100"/>
</dbReference>
<reference evidence="1" key="1">
    <citation type="submission" date="2013-12" db="EMBL/GenBank/DDBJ databases">
        <authorList>
            <person name="Aslett M."/>
        </authorList>
    </citation>
    <scope>NUCLEOTIDE SEQUENCE [LARGE SCALE GENOMIC DNA]</scope>
    <source>
        <strain evidence="1">Lindley</strain>
    </source>
</reference>
<proteinExistence type="predicted"/>
<name>A0A183C3D7_GLOPA</name>
<evidence type="ECO:0000313" key="1">
    <source>
        <dbReference type="Proteomes" id="UP000050741"/>
    </source>
</evidence>
<sequence>MFIDEKKMMIVPKTTKTLSPAFKGYHVIVNHFVKNGVLVKRVEAFGREAVVFHGPKTPEDYLCLIGSTQIDFYALADGMYCSLALPFKICQANSVSFGLLLERNSLPGEFGSSPCAAQLFSLTHPYNEIFPILCKFKDDSHCHYTFRDERMAAKSDFGVMNSSALLHTPSSMQSFYSPNFFNRRFIENQLIGATNAHHYSPSVAINPITFSNNTSLNQPKYHQQNLANTSNGASVVGFASKVTPVRRYYTRSIAAAERLAFGLNSNTFSAIFSQPSTTEKSPALRSLEHSATLNRMKLKQKLAMVASGSSLYTPRQVDMSDLLSFGERDEDGDDPPASLDMAVEFCLHWLWAESPDESAASGFASSLGTEKVASKLERLRVSSSASSHSEDKMNRMASTFFISRNLFDKNDRYIVFHVPHERRVRILRLSFGKGNRNMSFIHTPILSYSAQSSATAAALIRGSAAVPFLHASYFMVLESLNLSEDQFCLPPSVALYHGHHKLAMIALNIGPNAHLLRLLPAGRCNNSR</sequence>
<dbReference type="Proteomes" id="UP000050741">
    <property type="component" value="Unassembled WGS sequence"/>
</dbReference>
<evidence type="ECO:0000313" key="2">
    <source>
        <dbReference type="WBParaSite" id="GPLIN_000738100"/>
    </source>
</evidence>
<accession>A0A183C3D7</accession>
<protein>
    <submittedName>
        <fullName evidence="2">Anaphase-promoting complex subunit 1</fullName>
    </submittedName>
</protein>
<dbReference type="AlphaFoldDB" id="A0A183C3D7"/>
<keyword evidence="1" id="KW-1185">Reference proteome</keyword>